<feature type="non-terminal residue" evidence="1">
    <location>
        <position position="68"/>
    </location>
</feature>
<organism evidence="1 2">
    <name type="scientific">Ceratitis capitata</name>
    <name type="common">Mediterranean fruit fly</name>
    <name type="synonym">Tephritis capitata</name>
    <dbReference type="NCBI Taxonomy" id="7213"/>
    <lineage>
        <taxon>Eukaryota</taxon>
        <taxon>Metazoa</taxon>
        <taxon>Ecdysozoa</taxon>
        <taxon>Arthropoda</taxon>
        <taxon>Hexapoda</taxon>
        <taxon>Insecta</taxon>
        <taxon>Pterygota</taxon>
        <taxon>Neoptera</taxon>
        <taxon>Endopterygota</taxon>
        <taxon>Diptera</taxon>
        <taxon>Brachycera</taxon>
        <taxon>Muscomorpha</taxon>
        <taxon>Tephritoidea</taxon>
        <taxon>Tephritidae</taxon>
        <taxon>Ceratitis</taxon>
        <taxon>Ceratitis</taxon>
    </lineage>
</organism>
<proteinExistence type="predicted"/>
<reference evidence="1" key="1">
    <citation type="submission" date="2020-11" db="EMBL/GenBank/DDBJ databases">
        <authorList>
            <person name="Whitehead M."/>
        </authorList>
    </citation>
    <scope>NUCLEOTIDE SEQUENCE</scope>
    <source>
        <strain evidence="1">EGII</strain>
    </source>
</reference>
<comment type="caution">
    <text evidence="1">The sequence shown here is derived from an EMBL/GenBank/DDBJ whole genome shotgun (WGS) entry which is preliminary data.</text>
</comment>
<name>A0A811UT78_CERCA</name>
<dbReference type="AlphaFoldDB" id="A0A811UT78"/>
<feature type="non-terminal residue" evidence="1">
    <location>
        <position position="1"/>
    </location>
</feature>
<dbReference type="EMBL" id="CAJHJT010000023">
    <property type="protein sequence ID" value="CAD7001145.1"/>
    <property type="molecule type" value="Genomic_DNA"/>
</dbReference>
<keyword evidence="2" id="KW-1185">Reference proteome</keyword>
<evidence type="ECO:0000313" key="1">
    <source>
        <dbReference type="EMBL" id="CAD7001145.1"/>
    </source>
</evidence>
<protein>
    <submittedName>
        <fullName evidence="1">(Mediterranean fruit fly) hypothetical protein</fullName>
    </submittedName>
</protein>
<dbReference type="Proteomes" id="UP000606786">
    <property type="component" value="Unassembled WGS sequence"/>
</dbReference>
<accession>A0A811UT78</accession>
<gene>
    <name evidence="1" type="ORF">CCAP1982_LOCUS9643</name>
</gene>
<sequence length="68" mass="7809">TGSSGEHLEGVKIQWFINVTVALLSRRAYKSNRLKVESPHVAKEILETVKLIKENICNCERKKIDQCR</sequence>
<evidence type="ECO:0000313" key="2">
    <source>
        <dbReference type="Proteomes" id="UP000606786"/>
    </source>
</evidence>